<evidence type="ECO:0000256" key="2">
    <source>
        <dbReference type="ARBA" id="ARBA00022737"/>
    </source>
</evidence>
<gene>
    <name evidence="5" type="ORF">DB30_05692</name>
</gene>
<dbReference type="Proteomes" id="UP000031599">
    <property type="component" value="Unassembled WGS sequence"/>
</dbReference>
<evidence type="ECO:0000256" key="1">
    <source>
        <dbReference type="ARBA" id="ARBA00022729"/>
    </source>
</evidence>
<keyword evidence="1" id="KW-0732">Signal</keyword>
<keyword evidence="2" id="KW-0677">Repeat</keyword>
<dbReference type="RefSeq" id="WP_146659935.1">
    <property type="nucleotide sequence ID" value="NZ_JMCC02000056.1"/>
</dbReference>
<reference evidence="5 6" key="1">
    <citation type="submission" date="2014-12" db="EMBL/GenBank/DDBJ databases">
        <title>Genome assembly of Enhygromyxa salina DSM 15201.</title>
        <authorList>
            <person name="Sharma G."/>
            <person name="Subramanian S."/>
        </authorList>
    </citation>
    <scope>NUCLEOTIDE SEQUENCE [LARGE SCALE GENOMIC DNA]</scope>
    <source>
        <strain evidence="5 6">DSM 15201</strain>
    </source>
</reference>
<dbReference type="PANTHER" id="PTHR23221">
    <property type="entry name" value="GLYCOSYLPHOSPHATIDYLINOSITOL PHOSPHOLIPASE D"/>
    <property type="match status" value="1"/>
</dbReference>
<dbReference type="InterPro" id="IPR000413">
    <property type="entry name" value="Integrin_alpha"/>
</dbReference>
<sequence>MYHPVQIISARSGVAAIMLIGVCACTTEFADPSDDHQGVGLDLGGLAEGAGGRAGPGGGGGRADFNGDGYDDLAIGVPGEGVGSNLPSVGAVNVLYGSALGLSATGNQLWHQNSAGILGAAEPGDSFGASVAAGDFDGDGFADLAIGVPFESIGAVADGGAVNVLYGSAKGLTAAGNQIWHQNSAGLIGAAEPSDLFGWALTSGDFNKDGYQDLAVGVPGEDVGGVADAGAVNVIYGSAAGLSATSNQIWHQDVAGVGGVAETGDSFGSALAAGDFNSDGHVDLAIGVPDEDVALIARAGMVNVFYGSSVGLSADGDQIWHQNSLGILGAAEPNDNFGRALAAGDFDNDGYPDLAIGVPNEGVGLTSEAGALNVIYGSAVGLSVAADQLWHQDSLGILGVAEASDHFGRSLAAGDFDDDGRDDLAIGVPGEDLEGTAVEVDAGALNLIYGSDGGLAAVDNQLWHQNSGGIPGATEGFDAFGSSLTAGDFDADGRMDLVIGVPLEDLGPLVNAGAANVLYGAIGGLTAIDSQIWHQDSSGMIGAGEPGDRFGASVR</sequence>
<dbReference type="PANTHER" id="PTHR23221:SF7">
    <property type="entry name" value="PHOSPHATIDYLINOSITOL-GLYCAN-SPECIFIC PHOSPHOLIPASE D"/>
    <property type="match status" value="1"/>
</dbReference>
<dbReference type="AlphaFoldDB" id="A0A0C2D0I9"/>
<dbReference type="InterPro" id="IPR013517">
    <property type="entry name" value="FG-GAP"/>
</dbReference>
<evidence type="ECO:0000256" key="3">
    <source>
        <dbReference type="ARBA" id="ARBA00022801"/>
    </source>
</evidence>
<dbReference type="SUPFAM" id="SSF69318">
    <property type="entry name" value="Integrin alpha N-terminal domain"/>
    <property type="match status" value="3"/>
</dbReference>
<dbReference type="Pfam" id="PF01839">
    <property type="entry name" value="FG-GAP"/>
    <property type="match status" value="7"/>
</dbReference>
<dbReference type="EMBL" id="JMCC02000056">
    <property type="protein sequence ID" value="KIG15360.1"/>
    <property type="molecule type" value="Genomic_DNA"/>
</dbReference>
<dbReference type="InterPro" id="IPR028994">
    <property type="entry name" value="Integrin_alpha_N"/>
</dbReference>
<dbReference type="InterPro" id="IPR013519">
    <property type="entry name" value="Int_alpha_beta-p"/>
</dbReference>
<dbReference type="PRINTS" id="PR01185">
    <property type="entry name" value="INTEGRINA"/>
</dbReference>
<protein>
    <submittedName>
        <fullName evidence="5">Putative integrin-like protein</fullName>
    </submittedName>
</protein>
<keyword evidence="3" id="KW-0378">Hydrolase</keyword>
<evidence type="ECO:0000313" key="5">
    <source>
        <dbReference type="EMBL" id="KIG15360.1"/>
    </source>
</evidence>
<proteinExistence type="predicted"/>
<evidence type="ECO:0000256" key="4">
    <source>
        <dbReference type="ARBA" id="ARBA00023180"/>
    </source>
</evidence>
<dbReference type="GO" id="GO:0007229">
    <property type="term" value="P:integrin-mediated signaling pathway"/>
    <property type="evidence" value="ECO:0007669"/>
    <property type="project" value="UniProtKB-KW"/>
</dbReference>
<accession>A0A0C2D0I9</accession>
<comment type="caution">
    <text evidence="5">The sequence shown here is derived from an EMBL/GenBank/DDBJ whole genome shotgun (WGS) entry which is preliminary data.</text>
</comment>
<name>A0A0C2D0I9_9BACT</name>
<evidence type="ECO:0000313" key="6">
    <source>
        <dbReference type="Proteomes" id="UP000031599"/>
    </source>
</evidence>
<dbReference type="GO" id="GO:0007155">
    <property type="term" value="P:cell adhesion"/>
    <property type="evidence" value="ECO:0007669"/>
    <property type="project" value="InterPro"/>
</dbReference>
<dbReference type="GO" id="GO:0008305">
    <property type="term" value="C:integrin complex"/>
    <property type="evidence" value="ECO:0007669"/>
    <property type="project" value="InterPro"/>
</dbReference>
<keyword evidence="4" id="KW-0325">Glycoprotein</keyword>
<keyword evidence="5" id="KW-0401">Integrin</keyword>
<dbReference type="GO" id="GO:0016787">
    <property type="term" value="F:hydrolase activity"/>
    <property type="evidence" value="ECO:0007669"/>
    <property type="project" value="UniProtKB-KW"/>
</dbReference>
<organism evidence="5 6">
    <name type="scientific">Enhygromyxa salina</name>
    <dbReference type="NCBI Taxonomy" id="215803"/>
    <lineage>
        <taxon>Bacteria</taxon>
        <taxon>Pseudomonadati</taxon>
        <taxon>Myxococcota</taxon>
        <taxon>Polyangia</taxon>
        <taxon>Nannocystales</taxon>
        <taxon>Nannocystaceae</taxon>
        <taxon>Enhygromyxa</taxon>
    </lineage>
</organism>
<dbReference type="SMART" id="SM00191">
    <property type="entry name" value="Int_alpha"/>
    <property type="match status" value="7"/>
</dbReference>
<dbReference type="PROSITE" id="PS51470">
    <property type="entry name" value="FG_GAP"/>
    <property type="match status" value="4"/>
</dbReference>
<dbReference type="Gene3D" id="2.130.10.130">
    <property type="entry name" value="Integrin alpha, N-terminal"/>
    <property type="match status" value="4"/>
</dbReference>